<proteinExistence type="predicted"/>
<reference evidence="2" key="1">
    <citation type="journal article" date="2022" name="bioRxiv">
        <title>Sequencing and chromosome-scale assembly of the giantPleurodeles waltlgenome.</title>
        <authorList>
            <person name="Brown T."/>
            <person name="Elewa A."/>
            <person name="Iarovenko S."/>
            <person name="Subramanian E."/>
            <person name="Araus A.J."/>
            <person name="Petzold A."/>
            <person name="Susuki M."/>
            <person name="Suzuki K.-i.T."/>
            <person name="Hayashi T."/>
            <person name="Toyoda A."/>
            <person name="Oliveira C."/>
            <person name="Osipova E."/>
            <person name="Leigh N.D."/>
            <person name="Simon A."/>
            <person name="Yun M.H."/>
        </authorList>
    </citation>
    <scope>NUCLEOTIDE SEQUENCE</scope>
    <source>
        <strain evidence="2">20211129_DDA</strain>
        <tissue evidence="2">Liver</tissue>
    </source>
</reference>
<feature type="region of interest" description="Disordered" evidence="1">
    <location>
        <begin position="315"/>
        <end position="416"/>
    </location>
</feature>
<comment type="caution">
    <text evidence="2">The sequence shown here is derived from an EMBL/GenBank/DDBJ whole genome shotgun (WGS) entry which is preliminary data.</text>
</comment>
<name>A0AAV7VVQ2_PLEWA</name>
<feature type="region of interest" description="Disordered" evidence="1">
    <location>
        <begin position="171"/>
        <end position="302"/>
    </location>
</feature>
<feature type="region of interest" description="Disordered" evidence="1">
    <location>
        <begin position="99"/>
        <end position="152"/>
    </location>
</feature>
<feature type="compositionally biased region" description="Low complexity" evidence="1">
    <location>
        <begin position="393"/>
        <end position="407"/>
    </location>
</feature>
<dbReference type="AlphaFoldDB" id="A0AAV7VVQ2"/>
<dbReference type="Proteomes" id="UP001066276">
    <property type="component" value="Chromosome 2_1"/>
</dbReference>
<feature type="compositionally biased region" description="Low complexity" evidence="1">
    <location>
        <begin position="283"/>
        <end position="302"/>
    </location>
</feature>
<accession>A0AAV7VVQ2</accession>
<protein>
    <submittedName>
        <fullName evidence="2">Uncharacterized protein</fullName>
    </submittedName>
</protein>
<organism evidence="2 3">
    <name type="scientific">Pleurodeles waltl</name>
    <name type="common">Iberian ribbed newt</name>
    <dbReference type="NCBI Taxonomy" id="8319"/>
    <lineage>
        <taxon>Eukaryota</taxon>
        <taxon>Metazoa</taxon>
        <taxon>Chordata</taxon>
        <taxon>Craniata</taxon>
        <taxon>Vertebrata</taxon>
        <taxon>Euteleostomi</taxon>
        <taxon>Amphibia</taxon>
        <taxon>Batrachia</taxon>
        <taxon>Caudata</taxon>
        <taxon>Salamandroidea</taxon>
        <taxon>Salamandridae</taxon>
        <taxon>Pleurodelinae</taxon>
        <taxon>Pleurodeles</taxon>
    </lineage>
</organism>
<gene>
    <name evidence="2" type="ORF">NDU88_008110</name>
</gene>
<feature type="compositionally biased region" description="Low complexity" evidence="1">
    <location>
        <begin position="338"/>
        <end position="383"/>
    </location>
</feature>
<dbReference type="EMBL" id="JANPWB010000003">
    <property type="protein sequence ID" value="KAJ1204332.1"/>
    <property type="molecule type" value="Genomic_DNA"/>
</dbReference>
<sequence>MRSCVAIIGPYWFQEPIAMYAGGDGTHCRRHHHHFLSIHSLATWPSTGEVLHCKCCCDLCLAVTVARVSGERAPTFTAEELEKPMDGVLPQYTLLYGPPDKQAEHPLSQEVGGPAPLGKEEGRGPAGADLPMRKGCMSHHDPTDVPHPGGGLSGVGWALEGITAATRGVSRIQPSTSASKSLSSVDPAAPRGSKRAPVRKDTVPPTPAMDQTIPPPAKVKKGPACSRDMDDNPPRKASTKPSADRAKGKTASAKVRKGHKTEGKALQPTEDAGEALVPASRPASPATCTACSTTCSTASSLGTSTATCTATCTAAAVSSSIPSGQPSEAEGEALEPPSTTGSTGTCTKASTSNSPAPSTATSTADSSTTTSSSSPGGRPSKAAGDGLEPPPTTASTDTSTATATTEQPSPPADSVSSCLHGLLWVLAPAKYVGVTPR</sequence>
<keyword evidence="3" id="KW-1185">Reference proteome</keyword>
<evidence type="ECO:0000313" key="2">
    <source>
        <dbReference type="EMBL" id="KAJ1204332.1"/>
    </source>
</evidence>
<evidence type="ECO:0000256" key="1">
    <source>
        <dbReference type="SAM" id="MobiDB-lite"/>
    </source>
</evidence>
<evidence type="ECO:0000313" key="3">
    <source>
        <dbReference type="Proteomes" id="UP001066276"/>
    </source>
</evidence>
<feature type="compositionally biased region" description="Polar residues" evidence="1">
    <location>
        <begin position="172"/>
        <end position="184"/>
    </location>
</feature>